<dbReference type="AlphaFoldDB" id="A0A2W5QMD0"/>
<dbReference type="Proteomes" id="UP000249135">
    <property type="component" value="Unassembled WGS sequence"/>
</dbReference>
<evidence type="ECO:0000256" key="1">
    <source>
        <dbReference type="SAM" id="SignalP"/>
    </source>
</evidence>
<evidence type="ECO:0008006" key="4">
    <source>
        <dbReference type="Google" id="ProtNLM"/>
    </source>
</evidence>
<protein>
    <recommendedName>
        <fullName evidence="4">WxL domain-containing protein</fullName>
    </recommendedName>
</protein>
<feature type="signal peptide" evidence="1">
    <location>
        <begin position="1"/>
        <end position="21"/>
    </location>
</feature>
<comment type="caution">
    <text evidence="2">The sequence shown here is derived from an EMBL/GenBank/DDBJ whole genome shotgun (WGS) entry which is preliminary data.</text>
</comment>
<evidence type="ECO:0000313" key="2">
    <source>
        <dbReference type="EMBL" id="PZQ75985.1"/>
    </source>
</evidence>
<feature type="chain" id="PRO_5016034055" description="WxL domain-containing protein" evidence="1">
    <location>
        <begin position="22"/>
        <end position="201"/>
    </location>
</feature>
<keyword evidence="1" id="KW-0732">Signal</keyword>
<sequence length="201" mass="20109">MKRRAWALCLMAPALALPARAEETTDDTSPYAATARLDFTVRIDKFIYLRIGPTGATVPTVGFTLTPSIPAAPTTPANGAGVAVPWNGGAPGWAVAASNAVLPVEVRSNAGTVTLRASVAAPLSSGSATLPMDTVTISSDNAGLPAPPLPASGSGTAVNVAGTAFGNLVTQQSANWSFAFATANPPAGQYSGQIGFTASAP</sequence>
<proteinExistence type="predicted"/>
<reference evidence="2 3" key="1">
    <citation type="submission" date="2017-08" db="EMBL/GenBank/DDBJ databases">
        <title>Infants hospitalized years apart are colonized by the same room-sourced microbial strains.</title>
        <authorList>
            <person name="Brooks B."/>
            <person name="Olm M.R."/>
            <person name="Firek B.A."/>
            <person name="Baker R."/>
            <person name="Thomas B.C."/>
            <person name="Morowitz M.J."/>
            <person name="Banfield J.F."/>
        </authorList>
    </citation>
    <scope>NUCLEOTIDE SEQUENCE [LARGE SCALE GENOMIC DNA]</scope>
    <source>
        <strain evidence="2">S2_005_003_R2_41</strain>
    </source>
</reference>
<organism evidence="2 3">
    <name type="scientific">Variovorax paradoxus</name>
    <dbReference type="NCBI Taxonomy" id="34073"/>
    <lineage>
        <taxon>Bacteria</taxon>
        <taxon>Pseudomonadati</taxon>
        <taxon>Pseudomonadota</taxon>
        <taxon>Betaproteobacteria</taxon>
        <taxon>Burkholderiales</taxon>
        <taxon>Comamonadaceae</taxon>
        <taxon>Variovorax</taxon>
    </lineage>
</organism>
<evidence type="ECO:0000313" key="3">
    <source>
        <dbReference type="Proteomes" id="UP000249135"/>
    </source>
</evidence>
<gene>
    <name evidence="2" type="ORF">DI563_08160</name>
</gene>
<accession>A0A2W5QMD0</accession>
<name>A0A2W5QMD0_VARPD</name>
<dbReference type="EMBL" id="QFPP01000067">
    <property type="protein sequence ID" value="PZQ75985.1"/>
    <property type="molecule type" value="Genomic_DNA"/>
</dbReference>